<accession>A0AAE3GTE5</accession>
<protein>
    <submittedName>
        <fullName evidence="2">Uncharacterized protein</fullName>
    </submittedName>
</protein>
<keyword evidence="3" id="KW-1185">Reference proteome</keyword>
<evidence type="ECO:0000256" key="1">
    <source>
        <dbReference type="SAM" id="Phobius"/>
    </source>
</evidence>
<comment type="caution">
    <text evidence="2">The sequence shown here is derived from an EMBL/GenBank/DDBJ whole genome shotgun (WGS) entry which is preliminary data.</text>
</comment>
<feature type="transmembrane region" description="Helical" evidence="1">
    <location>
        <begin position="6"/>
        <end position="23"/>
    </location>
</feature>
<organism evidence="2 3">
    <name type="scientific">Limnofasciculus baicalensis BBK-W-15</name>
    <dbReference type="NCBI Taxonomy" id="2699891"/>
    <lineage>
        <taxon>Bacteria</taxon>
        <taxon>Bacillati</taxon>
        <taxon>Cyanobacteriota</taxon>
        <taxon>Cyanophyceae</taxon>
        <taxon>Coleofasciculales</taxon>
        <taxon>Coleofasciculaceae</taxon>
        <taxon>Limnofasciculus</taxon>
        <taxon>Limnofasciculus baicalensis</taxon>
    </lineage>
</organism>
<dbReference type="EMBL" id="JAMZMM010000124">
    <property type="protein sequence ID" value="MCP2729548.1"/>
    <property type="molecule type" value="Genomic_DNA"/>
</dbReference>
<dbReference type="AlphaFoldDB" id="A0AAE3GTE5"/>
<keyword evidence="1" id="KW-0812">Transmembrane</keyword>
<gene>
    <name evidence="2" type="ORF">NJ959_13915</name>
</gene>
<keyword evidence="1" id="KW-1133">Transmembrane helix</keyword>
<name>A0AAE3GTE5_9CYAN</name>
<dbReference type="RefSeq" id="WP_254012332.1">
    <property type="nucleotide sequence ID" value="NZ_JAMZMM010000124.1"/>
</dbReference>
<proteinExistence type="predicted"/>
<keyword evidence="1" id="KW-0472">Membrane</keyword>
<reference evidence="2" key="1">
    <citation type="submission" date="2022-06" db="EMBL/GenBank/DDBJ databases">
        <title>New cyanobacteria of genus Symplocastrum in benthos of Lake Baikal.</title>
        <authorList>
            <person name="Sorokovikova E."/>
            <person name="Tikhonova I."/>
            <person name="Krasnopeev A."/>
            <person name="Evseev P."/>
            <person name="Gladkikh A."/>
            <person name="Belykh O."/>
        </authorList>
    </citation>
    <scope>NUCLEOTIDE SEQUENCE</scope>
    <source>
        <strain evidence="2">BBK-W-15</strain>
    </source>
</reference>
<evidence type="ECO:0000313" key="2">
    <source>
        <dbReference type="EMBL" id="MCP2729548.1"/>
    </source>
</evidence>
<sequence>MLSTFLMMFLYGFLWTWFFGGFVSKKQDKPKTVEEQLGESLTKYLSSLDIAKKSK</sequence>
<evidence type="ECO:0000313" key="3">
    <source>
        <dbReference type="Proteomes" id="UP001204953"/>
    </source>
</evidence>
<dbReference type="Proteomes" id="UP001204953">
    <property type="component" value="Unassembled WGS sequence"/>
</dbReference>